<proteinExistence type="predicted"/>
<accession>A0A239PT72</accession>
<evidence type="ECO:0000313" key="3">
    <source>
        <dbReference type="Proteomes" id="UP000198307"/>
    </source>
</evidence>
<protein>
    <submittedName>
        <fullName evidence="2">Uncharacterized protein</fullName>
    </submittedName>
</protein>
<name>A0A239PT72_9RHOB</name>
<reference evidence="2 3" key="1">
    <citation type="submission" date="2017-07" db="EMBL/GenBank/DDBJ databases">
        <authorList>
            <person name="Sun Z.S."/>
            <person name="Albrecht U."/>
            <person name="Echele G."/>
            <person name="Lee C.C."/>
        </authorList>
    </citation>
    <scope>NUCLEOTIDE SEQUENCE [LARGE SCALE GENOMIC DNA]</scope>
    <source>
        <strain evidence="2 3">DSM 14827</strain>
    </source>
</reference>
<keyword evidence="1" id="KW-1133">Transmembrane helix</keyword>
<sequence>MIKSGALAFTASGLLMLVFVVNLILGRNAAPILDPAGEMLILFAAATAFGIGTLIREAQQN</sequence>
<keyword evidence="3" id="KW-1185">Reference proteome</keyword>
<feature type="transmembrane region" description="Helical" evidence="1">
    <location>
        <begin position="39"/>
        <end position="55"/>
    </location>
</feature>
<gene>
    <name evidence="2" type="ORF">SAMN05444959_10555</name>
</gene>
<evidence type="ECO:0000256" key="1">
    <source>
        <dbReference type="SAM" id="Phobius"/>
    </source>
</evidence>
<evidence type="ECO:0000313" key="2">
    <source>
        <dbReference type="EMBL" id="SNT73494.1"/>
    </source>
</evidence>
<dbReference type="AlphaFoldDB" id="A0A239PT72"/>
<dbReference type="EMBL" id="FZQB01000005">
    <property type="protein sequence ID" value="SNT73494.1"/>
    <property type="molecule type" value="Genomic_DNA"/>
</dbReference>
<organism evidence="2 3">
    <name type="scientific">Paracoccus seriniphilus</name>
    <dbReference type="NCBI Taxonomy" id="184748"/>
    <lineage>
        <taxon>Bacteria</taxon>
        <taxon>Pseudomonadati</taxon>
        <taxon>Pseudomonadota</taxon>
        <taxon>Alphaproteobacteria</taxon>
        <taxon>Rhodobacterales</taxon>
        <taxon>Paracoccaceae</taxon>
        <taxon>Paracoccus</taxon>
    </lineage>
</organism>
<keyword evidence="1" id="KW-0472">Membrane</keyword>
<keyword evidence="1" id="KW-0812">Transmembrane</keyword>
<dbReference type="Proteomes" id="UP000198307">
    <property type="component" value="Unassembled WGS sequence"/>
</dbReference>